<evidence type="ECO:0008006" key="3">
    <source>
        <dbReference type="Google" id="ProtNLM"/>
    </source>
</evidence>
<dbReference type="PANTHER" id="PTHR13308:SF40">
    <property type="entry name" value="NEDD4-BINDING PROTEIN 2-LIKE 1"/>
    <property type="match status" value="1"/>
</dbReference>
<sequence>MAKLTLIRGLPGSGKSTLAKTLSGHHLEADMFFVDQQGEYQFDLERLPAAHLWCQQQTERLLAEGKDVVVSNTFVRRWEMKPYQQLATKYRAELQVVVCSGNYPNVHGVSTTTIEKMRRRWQS</sequence>
<evidence type="ECO:0000313" key="1">
    <source>
        <dbReference type="EMBL" id="CAH0525657.1"/>
    </source>
</evidence>
<keyword evidence="2" id="KW-1185">Reference proteome</keyword>
<accession>A0ABN8DEY6</accession>
<dbReference type="Proteomes" id="UP000838160">
    <property type="component" value="Unassembled WGS sequence"/>
</dbReference>
<dbReference type="Pfam" id="PF13671">
    <property type="entry name" value="AAA_33"/>
    <property type="match status" value="1"/>
</dbReference>
<evidence type="ECO:0000313" key="2">
    <source>
        <dbReference type="Proteomes" id="UP000838160"/>
    </source>
</evidence>
<dbReference type="EMBL" id="CAKLCM010000002">
    <property type="protein sequence ID" value="CAH0525657.1"/>
    <property type="molecule type" value="Genomic_DNA"/>
</dbReference>
<dbReference type="InterPro" id="IPR027417">
    <property type="entry name" value="P-loop_NTPase"/>
</dbReference>
<dbReference type="SUPFAM" id="SSF52540">
    <property type="entry name" value="P-loop containing nucleoside triphosphate hydrolases"/>
    <property type="match status" value="1"/>
</dbReference>
<dbReference type="Gene3D" id="3.40.50.300">
    <property type="entry name" value="P-loop containing nucleotide triphosphate hydrolases"/>
    <property type="match status" value="1"/>
</dbReference>
<name>A0ABN8DEY6_9VIBR</name>
<protein>
    <recommendedName>
        <fullName evidence="3">ATP-binding protein</fullName>
    </recommendedName>
</protein>
<dbReference type="InterPro" id="IPR026302">
    <property type="entry name" value="NEDD4-bd_p2"/>
</dbReference>
<dbReference type="RefSeq" id="WP_237484170.1">
    <property type="nucleotide sequence ID" value="NZ_CAKLCM010000002.1"/>
</dbReference>
<comment type="caution">
    <text evidence="1">The sequence shown here is derived from an EMBL/GenBank/DDBJ whole genome shotgun (WGS) entry which is preliminary data.</text>
</comment>
<organism evidence="1 2">
    <name type="scientific">Vibrio hippocampi</name>
    <dbReference type="NCBI Taxonomy" id="654686"/>
    <lineage>
        <taxon>Bacteria</taxon>
        <taxon>Pseudomonadati</taxon>
        <taxon>Pseudomonadota</taxon>
        <taxon>Gammaproteobacteria</taxon>
        <taxon>Vibrionales</taxon>
        <taxon>Vibrionaceae</taxon>
        <taxon>Vibrio</taxon>
    </lineage>
</organism>
<proteinExistence type="predicted"/>
<gene>
    <name evidence="1" type="ORF">VHP8226_01185</name>
</gene>
<dbReference type="PANTHER" id="PTHR13308">
    <property type="entry name" value="NEDD4-BINDING PROTEIN 2-LIKE 1"/>
    <property type="match status" value="1"/>
</dbReference>
<reference evidence="1" key="1">
    <citation type="submission" date="2021-12" db="EMBL/GenBank/DDBJ databases">
        <authorList>
            <person name="Rodrigo-Torres L."/>
            <person name="Arahal R. D."/>
            <person name="Lucena T."/>
        </authorList>
    </citation>
    <scope>NUCLEOTIDE SEQUENCE</scope>
    <source>
        <strain evidence="1">CECT 8226</strain>
    </source>
</reference>